<reference evidence="11 12" key="1">
    <citation type="submission" date="2022-05" db="EMBL/GenBank/DDBJ databases">
        <authorList>
            <consortium name="Genoscope - CEA"/>
            <person name="William W."/>
        </authorList>
    </citation>
    <scope>NUCLEOTIDE SEQUENCE [LARGE SCALE GENOMIC DNA]</scope>
</reference>
<keyword evidence="10" id="KW-0732">Signal</keyword>
<protein>
    <recommendedName>
        <fullName evidence="6">Translation initiation factor eIF2B subunit delta</fullName>
    </recommendedName>
    <alternativeName>
        <fullName evidence="7">eIF2B GDP-GTP exchange factor subunit delta</fullName>
    </alternativeName>
</protein>
<keyword evidence="12" id="KW-1185">Reference proteome</keyword>
<evidence type="ECO:0000256" key="10">
    <source>
        <dbReference type="SAM" id="SignalP"/>
    </source>
</evidence>
<comment type="caution">
    <text evidence="11">The sequence shown here is derived from an EMBL/GenBank/DDBJ whole genome shotgun (WGS) entry which is preliminary data.</text>
</comment>
<evidence type="ECO:0000256" key="1">
    <source>
        <dbReference type="ARBA" id="ARBA00004514"/>
    </source>
</evidence>
<dbReference type="InterPro" id="IPR000649">
    <property type="entry name" value="IF-2B-related"/>
</dbReference>
<feature type="signal peptide" evidence="10">
    <location>
        <begin position="1"/>
        <end position="22"/>
    </location>
</feature>
<evidence type="ECO:0000256" key="9">
    <source>
        <dbReference type="RuleBase" id="RU003814"/>
    </source>
</evidence>
<feature type="chain" id="PRO_5046496884" description="Translation initiation factor eIF2B subunit delta" evidence="10">
    <location>
        <begin position="23"/>
        <end position="117"/>
    </location>
</feature>
<accession>A0ABN8S4I6</accession>
<dbReference type="Proteomes" id="UP001159405">
    <property type="component" value="Unassembled WGS sequence"/>
</dbReference>
<keyword evidence="5" id="KW-0648">Protein biosynthesis</keyword>
<dbReference type="PANTHER" id="PTHR10233:SF14">
    <property type="entry name" value="TRANSLATION INITIATION FACTOR EIF-2B SUBUNIT DELTA"/>
    <property type="match status" value="1"/>
</dbReference>
<evidence type="ECO:0000313" key="11">
    <source>
        <dbReference type="EMBL" id="CAH3184684.1"/>
    </source>
</evidence>
<dbReference type="Pfam" id="PF01008">
    <property type="entry name" value="IF-2B"/>
    <property type="match status" value="1"/>
</dbReference>
<name>A0ABN8S4I6_9CNID</name>
<dbReference type="EMBL" id="CALNXK010000396">
    <property type="protein sequence ID" value="CAH3184684.1"/>
    <property type="molecule type" value="Genomic_DNA"/>
</dbReference>
<comment type="similarity">
    <text evidence="2 9">Belongs to the eIF-2B alpha/beta/delta subunits family.</text>
</comment>
<proteinExistence type="inferred from homology"/>
<sequence>CCLYNVTVFLSLLLIFLSLVFCNFLTQCHPLSVSMGHAIKYFKLEITHSSPDMPEEQIKPRTNKDYNLFYNFRANNNLIKSIDKFILEKHVLAGVAISETYARTKINDGDVILTYAW</sequence>
<evidence type="ECO:0000256" key="7">
    <source>
        <dbReference type="ARBA" id="ARBA00044356"/>
    </source>
</evidence>
<comment type="subcellular location">
    <subcellularLocation>
        <location evidence="1">Cytoplasm</location>
        <location evidence="1">Cytosol</location>
    </subcellularLocation>
</comment>
<gene>
    <name evidence="11" type="ORF">PLOB_00030698</name>
</gene>
<evidence type="ECO:0000256" key="5">
    <source>
        <dbReference type="ARBA" id="ARBA00022917"/>
    </source>
</evidence>
<organism evidence="11 12">
    <name type="scientific">Porites lobata</name>
    <dbReference type="NCBI Taxonomy" id="104759"/>
    <lineage>
        <taxon>Eukaryota</taxon>
        <taxon>Metazoa</taxon>
        <taxon>Cnidaria</taxon>
        <taxon>Anthozoa</taxon>
        <taxon>Hexacorallia</taxon>
        <taxon>Scleractinia</taxon>
        <taxon>Fungiina</taxon>
        <taxon>Poritidae</taxon>
        <taxon>Porites</taxon>
    </lineage>
</organism>
<evidence type="ECO:0000313" key="12">
    <source>
        <dbReference type="Proteomes" id="UP001159405"/>
    </source>
</evidence>
<keyword evidence="4" id="KW-0396">Initiation factor</keyword>
<dbReference type="PANTHER" id="PTHR10233">
    <property type="entry name" value="TRANSLATION INITIATION FACTOR EIF-2B"/>
    <property type="match status" value="1"/>
</dbReference>
<evidence type="ECO:0000256" key="3">
    <source>
        <dbReference type="ARBA" id="ARBA00022490"/>
    </source>
</evidence>
<dbReference type="InterPro" id="IPR037171">
    <property type="entry name" value="NagB/RpiA_transferase-like"/>
</dbReference>
<evidence type="ECO:0000256" key="2">
    <source>
        <dbReference type="ARBA" id="ARBA00007251"/>
    </source>
</evidence>
<evidence type="ECO:0000256" key="8">
    <source>
        <dbReference type="ARBA" id="ARBA00046432"/>
    </source>
</evidence>
<evidence type="ECO:0000256" key="4">
    <source>
        <dbReference type="ARBA" id="ARBA00022540"/>
    </source>
</evidence>
<evidence type="ECO:0000256" key="6">
    <source>
        <dbReference type="ARBA" id="ARBA00044147"/>
    </source>
</evidence>
<dbReference type="SUPFAM" id="SSF100950">
    <property type="entry name" value="NagB/RpiA/CoA transferase-like"/>
    <property type="match status" value="1"/>
</dbReference>
<keyword evidence="3" id="KW-0963">Cytoplasm</keyword>
<comment type="subunit">
    <text evidence="8">Component of the translation initiation factor 2B (eIF2B) complex which is a heterodecamer of two sets of five different subunits: alpha, beta, gamma, delta and epsilon. Subunits alpha, beta and delta comprise a regulatory subcomplex and subunits epsilon and gamma comprise a catalytic subcomplex. Within the complex, the hexameric regulatory complex resides at the center, with the two heterodimeric catalytic subcomplexes bound on opposite sides.</text>
</comment>
<feature type="non-terminal residue" evidence="11">
    <location>
        <position position="1"/>
    </location>
</feature>